<evidence type="ECO:0000256" key="10">
    <source>
        <dbReference type="RuleBase" id="RU003812"/>
    </source>
</evidence>
<dbReference type="InterPro" id="IPR003694">
    <property type="entry name" value="NAD_synthase"/>
</dbReference>
<dbReference type="GO" id="GO:0004359">
    <property type="term" value="F:glutaminase activity"/>
    <property type="evidence" value="ECO:0007669"/>
    <property type="project" value="InterPro"/>
</dbReference>
<dbReference type="NCBIfam" id="TIGR00552">
    <property type="entry name" value="nadE"/>
    <property type="match status" value="1"/>
</dbReference>
<feature type="binding site" evidence="8">
    <location>
        <position position="148"/>
    </location>
    <ligand>
        <name>ATP</name>
        <dbReference type="ChEBI" id="CHEBI:30616"/>
    </ligand>
</feature>
<feature type="binding site" evidence="8">
    <location>
        <position position="47"/>
    </location>
    <ligand>
        <name>Mg(2+)</name>
        <dbReference type="ChEBI" id="CHEBI:18420"/>
    </ligand>
</feature>
<evidence type="ECO:0000256" key="7">
    <source>
        <dbReference type="ARBA" id="ARBA00023027"/>
    </source>
</evidence>
<feature type="binding site" evidence="8">
    <location>
        <position position="177"/>
    </location>
    <ligand>
        <name>ATP</name>
        <dbReference type="ChEBI" id="CHEBI:30616"/>
    </ligand>
</feature>
<feature type="binding site" evidence="8">
    <location>
        <position position="153"/>
    </location>
    <ligand>
        <name>Mg(2+)</name>
        <dbReference type="ChEBI" id="CHEBI:18420"/>
    </ligand>
</feature>
<comment type="subunit">
    <text evidence="8">Homodimer.</text>
</comment>
<dbReference type="NCBIfam" id="NF010587">
    <property type="entry name" value="PRK13980.1"/>
    <property type="match status" value="1"/>
</dbReference>
<dbReference type="PANTHER" id="PTHR23090">
    <property type="entry name" value="NH 3 /GLUTAMINE-DEPENDENT NAD + SYNTHETASE"/>
    <property type="match status" value="1"/>
</dbReference>
<dbReference type="HAMAP" id="MF_00193">
    <property type="entry name" value="NadE_ammonia_dep"/>
    <property type="match status" value="1"/>
</dbReference>
<dbReference type="SUPFAM" id="SSF52402">
    <property type="entry name" value="Adenine nucleotide alpha hydrolases-like"/>
    <property type="match status" value="1"/>
</dbReference>
<evidence type="ECO:0000256" key="1">
    <source>
        <dbReference type="ARBA" id="ARBA00005859"/>
    </source>
</evidence>
<comment type="similarity">
    <text evidence="1 8 9">Belongs to the NAD synthetase family.</text>
</comment>
<dbReference type="GO" id="GO:0005737">
    <property type="term" value="C:cytoplasm"/>
    <property type="evidence" value="ECO:0007669"/>
    <property type="project" value="InterPro"/>
</dbReference>
<protein>
    <recommendedName>
        <fullName evidence="8 10">NH(3)-dependent NAD(+) synthetase</fullName>
        <ecNumber evidence="8 10">6.3.1.5</ecNumber>
    </recommendedName>
</protein>
<comment type="function">
    <text evidence="8">Catalyzes the ATP-dependent amidation of deamido-NAD to form NAD. Uses ammonia as a nitrogen source.</text>
</comment>
<reference evidence="12" key="1">
    <citation type="journal article" date="2020" name="mSystems">
        <title>Genome- and Community-Level Interaction Insights into Carbon Utilization and Element Cycling Functions of Hydrothermarchaeota in Hydrothermal Sediment.</title>
        <authorList>
            <person name="Zhou Z."/>
            <person name="Liu Y."/>
            <person name="Xu W."/>
            <person name="Pan J."/>
            <person name="Luo Z.H."/>
            <person name="Li M."/>
        </authorList>
    </citation>
    <scope>NUCLEOTIDE SEQUENCE [LARGE SCALE GENOMIC DNA]</scope>
    <source>
        <strain evidence="12">SpSt-125</strain>
    </source>
</reference>
<dbReference type="GO" id="GO:0003952">
    <property type="term" value="F:NAD+ synthase (glutamine-hydrolyzing) activity"/>
    <property type="evidence" value="ECO:0007669"/>
    <property type="project" value="InterPro"/>
</dbReference>
<feature type="binding site" description="in other chain" evidence="8">
    <location>
        <position position="161"/>
    </location>
    <ligand>
        <name>deamido-NAD(+)</name>
        <dbReference type="ChEBI" id="CHEBI:58437"/>
        <note>ligand shared between two neighboring subunits</note>
    </ligand>
</feature>
<evidence type="ECO:0000256" key="6">
    <source>
        <dbReference type="ARBA" id="ARBA00022842"/>
    </source>
</evidence>
<evidence type="ECO:0000256" key="5">
    <source>
        <dbReference type="ARBA" id="ARBA00022840"/>
    </source>
</evidence>
<dbReference type="CDD" id="cd00553">
    <property type="entry name" value="NAD_synthase"/>
    <property type="match status" value="1"/>
</dbReference>
<evidence type="ECO:0000313" key="12">
    <source>
        <dbReference type="EMBL" id="HEM68025.1"/>
    </source>
</evidence>
<dbReference type="InterPro" id="IPR022926">
    <property type="entry name" value="NH(3)-dep_NAD(+)_synth"/>
</dbReference>
<keyword evidence="7 8" id="KW-0520">NAD</keyword>
<dbReference type="GO" id="GO:0046872">
    <property type="term" value="F:metal ion binding"/>
    <property type="evidence" value="ECO:0007669"/>
    <property type="project" value="UniProtKB-KW"/>
</dbReference>
<dbReference type="AlphaFoldDB" id="A0A7J2U6N5"/>
<dbReference type="GO" id="GO:0005524">
    <property type="term" value="F:ATP binding"/>
    <property type="evidence" value="ECO:0007669"/>
    <property type="project" value="UniProtKB-UniRule"/>
</dbReference>
<keyword evidence="2 8" id="KW-0436">Ligase</keyword>
<dbReference type="Gene3D" id="3.40.50.620">
    <property type="entry name" value="HUPs"/>
    <property type="match status" value="1"/>
</dbReference>
<dbReference type="PANTHER" id="PTHR23090:SF9">
    <property type="entry name" value="GLUTAMINE-DEPENDENT NAD(+) SYNTHETASE"/>
    <property type="match status" value="1"/>
</dbReference>
<feature type="binding site" evidence="8">
    <location>
        <position position="199"/>
    </location>
    <ligand>
        <name>ATP</name>
        <dbReference type="ChEBI" id="CHEBI:30616"/>
    </ligand>
</feature>
<dbReference type="GO" id="GO:0008795">
    <property type="term" value="F:NAD+ synthase activity"/>
    <property type="evidence" value="ECO:0007669"/>
    <property type="project" value="UniProtKB-UniRule"/>
</dbReference>
<sequence length="289" mass="32148">MDTMITLNDLLNIDYASVENYLSNFLKSVLRASNKKGFVIGVSGGVDSATAYALAVRSVGVENVLALIMPDKEVTPSRDVDDAMELVKRFGGRYEVIEISGIVHSFMEKMPLASRRIDRTALGNLRARIRMCILYYYANSLDMLVLGTGDRSEYLIGYFTKYGDGAVDVAPLTVLFKTQVRRFAEYLGVPKSIVEKPSSPRLWQNHLAEEELGMRYEDIDLVLFAFLDLGLPVNQIPVVTAVSDNVVKKVLQMYSSSLHKRVGVIMPDARPVTQTLVSNILSKIRKADA</sequence>
<dbReference type="Pfam" id="PF02540">
    <property type="entry name" value="NAD_synthase"/>
    <property type="match status" value="1"/>
</dbReference>
<organism evidence="12">
    <name type="scientific">Ignisphaera aggregans</name>
    <dbReference type="NCBI Taxonomy" id="334771"/>
    <lineage>
        <taxon>Archaea</taxon>
        <taxon>Thermoproteota</taxon>
        <taxon>Thermoprotei</taxon>
        <taxon>Desulfurococcales</taxon>
        <taxon>Desulfurococcaceae</taxon>
        <taxon>Ignisphaera</taxon>
    </lineage>
</organism>
<dbReference type="EMBL" id="DSEU01000074">
    <property type="protein sequence ID" value="HEM68025.1"/>
    <property type="molecule type" value="Genomic_DNA"/>
</dbReference>
<keyword evidence="5 8" id="KW-0067">ATP-binding</keyword>
<name>A0A7J2U6N5_9CREN</name>
<feature type="binding site" description="in other chain" evidence="8">
    <location>
        <begin position="259"/>
        <end position="260"/>
    </location>
    <ligand>
        <name>deamido-NAD(+)</name>
        <dbReference type="ChEBI" id="CHEBI:58437"/>
        <note>ligand shared between two neighboring subunits</note>
    </ligand>
</feature>
<comment type="caution">
    <text evidence="12">The sequence shown here is derived from an EMBL/GenBank/DDBJ whole genome shotgun (WGS) entry which is preliminary data.</text>
</comment>
<dbReference type="GO" id="GO:0009435">
    <property type="term" value="P:NAD+ biosynthetic process"/>
    <property type="evidence" value="ECO:0007669"/>
    <property type="project" value="UniProtKB-UniRule"/>
</dbReference>
<keyword evidence="3 8" id="KW-0479">Metal-binding</keyword>
<dbReference type="EC" id="6.3.1.5" evidence="8 10"/>
<evidence type="ECO:0000256" key="8">
    <source>
        <dbReference type="HAMAP-Rule" id="MF_00193"/>
    </source>
</evidence>
<evidence type="ECO:0000256" key="9">
    <source>
        <dbReference type="RuleBase" id="RU003811"/>
    </source>
</evidence>
<comment type="pathway">
    <text evidence="8">Cofactor biosynthesis; NAD(+) biosynthesis; NAD(+) from deamido-NAD(+) (ammonia route): step 1/1.</text>
</comment>
<dbReference type="InterPro" id="IPR014729">
    <property type="entry name" value="Rossmann-like_a/b/a_fold"/>
</dbReference>
<accession>A0A7J2U6N5</accession>
<dbReference type="UniPathway" id="UPA00253">
    <property type="reaction ID" value="UER00333"/>
</dbReference>
<dbReference type="InterPro" id="IPR022310">
    <property type="entry name" value="NAD/GMP_synthase"/>
</dbReference>
<evidence type="ECO:0000256" key="4">
    <source>
        <dbReference type="ARBA" id="ARBA00022741"/>
    </source>
</evidence>
<dbReference type="FunFam" id="3.40.50.620:FF:000106">
    <property type="entry name" value="Glutamine-dependent NAD(+) synthetase"/>
    <property type="match status" value="1"/>
</dbReference>
<feature type="binding site" evidence="8">
    <location>
        <position position="168"/>
    </location>
    <ligand>
        <name>deamido-NAD(+)</name>
        <dbReference type="ChEBI" id="CHEBI:58437"/>
        <note>ligand shared between two neighboring subunits</note>
    </ligand>
</feature>
<keyword evidence="6 8" id="KW-0460">Magnesium</keyword>
<gene>
    <name evidence="8" type="primary">nadE</name>
    <name evidence="12" type="ORF">ENO26_10775</name>
</gene>
<feature type="binding site" description="in other chain" evidence="8">
    <location>
        <position position="128"/>
    </location>
    <ligand>
        <name>deamido-NAD(+)</name>
        <dbReference type="ChEBI" id="CHEBI:58437"/>
        <note>ligand shared between two neighboring subunits</note>
    </ligand>
</feature>
<proteinExistence type="inferred from homology"/>
<keyword evidence="4 8" id="KW-0547">Nucleotide-binding</keyword>
<evidence type="ECO:0000259" key="11">
    <source>
        <dbReference type="Pfam" id="PF02540"/>
    </source>
</evidence>
<evidence type="ECO:0000256" key="2">
    <source>
        <dbReference type="ARBA" id="ARBA00022598"/>
    </source>
</evidence>
<evidence type="ECO:0000256" key="3">
    <source>
        <dbReference type="ARBA" id="ARBA00022723"/>
    </source>
</evidence>
<feature type="binding site" evidence="8">
    <location>
        <begin position="41"/>
        <end position="48"/>
    </location>
    <ligand>
        <name>ATP</name>
        <dbReference type="ChEBI" id="CHEBI:30616"/>
    </ligand>
</feature>
<comment type="catalytic activity">
    <reaction evidence="8 10">
        <text>deamido-NAD(+) + NH4(+) + ATP = AMP + diphosphate + NAD(+) + H(+)</text>
        <dbReference type="Rhea" id="RHEA:21188"/>
        <dbReference type="ChEBI" id="CHEBI:15378"/>
        <dbReference type="ChEBI" id="CHEBI:28938"/>
        <dbReference type="ChEBI" id="CHEBI:30616"/>
        <dbReference type="ChEBI" id="CHEBI:33019"/>
        <dbReference type="ChEBI" id="CHEBI:57540"/>
        <dbReference type="ChEBI" id="CHEBI:58437"/>
        <dbReference type="ChEBI" id="CHEBI:456215"/>
        <dbReference type="EC" id="6.3.1.5"/>
    </reaction>
</comment>
<feature type="domain" description="NAD/GMP synthase" evidence="11">
    <location>
        <begin position="20"/>
        <end position="261"/>
    </location>
</feature>